<evidence type="ECO:0000256" key="3">
    <source>
        <dbReference type="ARBA" id="ARBA00023027"/>
    </source>
</evidence>
<dbReference type="Gene3D" id="3.30.1600.10">
    <property type="entry name" value="SIR2/SIRT2 'Small Domain"/>
    <property type="match status" value="1"/>
</dbReference>
<comment type="caution">
    <text evidence="6">The sequence shown here is derived from an EMBL/GenBank/DDBJ whole genome shotgun (WGS) entry which is preliminary data.</text>
</comment>
<evidence type="ECO:0000313" key="6">
    <source>
        <dbReference type="EMBL" id="MCL6421881.1"/>
    </source>
</evidence>
<evidence type="ECO:0000259" key="5">
    <source>
        <dbReference type="PROSITE" id="PS50305"/>
    </source>
</evidence>
<keyword evidence="4" id="KW-0479">Metal-binding</keyword>
<feature type="binding site" evidence="4">
    <location>
        <position position="132"/>
    </location>
    <ligand>
        <name>Zn(2+)</name>
        <dbReference type="ChEBI" id="CHEBI:29105"/>
    </ligand>
</feature>
<protein>
    <recommendedName>
        <fullName evidence="1">protein acetyllysine N-acetyltransferase</fullName>
        <ecNumber evidence="1">2.3.1.286</ecNumber>
    </recommendedName>
</protein>
<keyword evidence="7" id="KW-1185">Reference proteome</keyword>
<dbReference type="CDD" id="cd01407">
    <property type="entry name" value="SIR2-fam"/>
    <property type="match status" value="1"/>
</dbReference>
<name>A0ABT0QW73_9MICO</name>
<dbReference type="RefSeq" id="WP_249736041.1">
    <property type="nucleotide sequence ID" value="NZ_JAKNCJ010000001.1"/>
</dbReference>
<proteinExistence type="predicted"/>
<evidence type="ECO:0000256" key="4">
    <source>
        <dbReference type="PROSITE-ProRule" id="PRU00236"/>
    </source>
</evidence>
<dbReference type="Proteomes" id="UP001203761">
    <property type="component" value="Unassembled WGS sequence"/>
</dbReference>
<dbReference type="EC" id="2.3.1.286" evidence="1"/>
<feature type="domain" description="Deacetylase sirtuin-type" evidence="5">
    <location>
        <begin position="1"/>
        <end position="268"/>
    </location>
</feature>
<organism evidence="6 7">
    <name type="scientific">Brachybacterium equifaecis</name>
    <dbReference type="NCBI Taxonomy" id="2910770"/>
    <lineage>
        <taxon>Bacteria</taxon>
        <taxon>Bacillati</taxon>
        <taxon>Actinomycetota</taxon>
        <taxon>Actinomycetes</taxon>
        <taxon>Micrococcales</taxon>
        <taxon>Dermabacteraceae</taxon>
        <taxon>Brachybacterium</taxon>
    </lineage>
</organism>
<accession>A0ABT0QW73</accession>
<keyword evidence="3" id="KW-0520">NAD</keyword>
<dbReference type="Gene3D" id="3.40.50.1220">
    <property type="entry name" value="TPP-binding domain"/>
    <property type="match status" value="1"/>
</dbReference>
<keyword evidence="2" id="KW-0808">Transferase</keyword>
<keyword evidence="4" id="KW-0862">Zinc</keyword>
<dbReference type="InterPro" id="IPR026591">
    <property type="entry name" value="Sirtuin_cat_small_dom_sf"/>
</dbReference>
<dbReference type="InterPro" id="IPR050134">
    <property type="entry name" value="NAD-dep_sirtuin_deacylases"/>
</dbReference>
<evidence type="ECO:0000313" key="7">
    <source>
        <dbReference type="Proteomes" id="UP001203761"/>
    </source>
</evidence>
<dbReference type="EMBL" id="JAKNCJ010000001">
    <property type="protein sequence ID" value="MCL6421881.1"/>
    <property type="molecule type" value="Genomic_DNA"/>
</dbReference>
<dbReference type="InterPro" id="IPR029035">
    <property type="entry name" value="DHS-like_NAD/FAD-binding_dom"/>
</dbReference>
<dbReference type="PANTHER" id="PTHR11085">
    <property type="entry name" value="NAD-DEPENDENT PROTEIN DEACYLASE SIRTUIN-5, MITOCHONDRIAL-RELATED"/>
    <property type="match status" value="1"/>
</dbReference>
<dbReference type="PANTHER" id="PTHR11085:SF10">
    <property type="entry name" value="NAD-DEPENDENT PROTEIN DEACYLASE SIRTUIN-5, MITOCHONDRIAL-RELATED"/>
    <property type="match status" value="1"/>
</dbReference>
<feature type="binding site" evidence="4">
    <location>
        <position position="127"/>
    </location>
    <ligand>
        <name>Zn(2+)</name>
        <dbReference type="ChEBI" id="CHEBI:29105"/>
    </ligand>
</feature>
<feature type="binding site" evidence="4">
    <location>
        <position position="158"/>
    </location>
    <ligand>
        <name>Zn(2+)</name>
        <dbReference type="ChEBI" id="CHEBI:29105"/>
    </ligand>
</feature>
<gene>
    <name evidence="6" type="ORF">Bequi_00525</name>
</gene>
<dbReference type="SUPFAM" id="SSF52467">
    <property type="entry name" value="DHS-like NAD/FAD-binding domain"/>
    <property type="match status" value="1"/>
</dbReference>
<dbReference type="PROSITE" id="PS50305">
    <property type="entry name" value="SIRTUIN"/>
    <property type="match status" value="1"/>
</dbReference>
<reference evidence="6" key="1">
    <citation type="submission" date="2022-02" db="EMBL/GenBank/DDBJ databases">
        <authorList>
            <person name="Lee M."/>
            <person name="Kim S.-J."/>
            <person name="Jung M.-Y."/>
        </authorList>
    </citation>
    <scope>NUCLEOTIDE SEQUENCE</scope>
    <source>
        <strain evidence="6">JHP9</strain>
    </source>
</reference>
<dbReference type="InterPro" id="IPR003000">
    <property type="entry name" value="Sirtuin"/>
</dbReference>
<dbReference type="InterPro" id="IPR026590">
    <property type="entry name" value="Ssirtuin_cat_dom"/>
</dbReference>
<sequence length="268" mass="28206">MSPPEAPRSRGAYRPRSVEQRIVFLTGAGLSARTGAGVFRGPEGLWALAPEMEEAMHADRLPASLPRLWQVWGHLARLAADHGPTPGHYAIARMGAPVITQNVDGLHQRAGSGTVHELHGRAYTAVCMDPGCDWEAPLAPGEGPRAEDHGAPSQCPACGSPVRPDVVLFDEMLPEAAMREAAALARTADVLVAVGTSGIVFPAAQLAPLARAHGATTVLIDIDPPTGDFVRAAYDHVIAADAHEILPDWERTLVGGGGGRNPFLEPFG</sequence>
<dbReference type="Pfam" id="PF02146">
    <property type="entry name" value="SIR2"/>
    <property type="match status" value="1"/>
</dbReference>
<feature type="binding site" evidence="4">
    <location>
        <position position="155"/>
    </location>
    <ligand>
        <name>Zn(2+)</name>
        <dbReference type="ChEBI" id="CHEBI:29105"/>
    </ligand>
</feature>
<evidence type="ECO:0000256" key="1">
    <source>
        <dbReference type="ARBA" id="ARBA00012928"/>
    </source>
</evidence>
<evidence type="ECO:0000256" key="2">
    <source>
        <dbReference type="ARBA" id="ARBA00022679"/>
    </source>
</evidence>
<feature type="active site" description="Proton acceptor" evidence="4">
    <location>
        <position position="119"/>
    </location>
</feature>